<dbReference type="Proteomes" id="UP001598448">
    <property type="component" value="Unassembled WGS sequence"/>
</dbReference>
<dbReference type="GO" id="GO:0004722">
    <property type="term" value="F:protein serine/threonine phosphatase activity"/>
    <property type="evidence" value="ECO:0007669"/>
    <property type="project" value="UniProtKB-EC"/>
</dbReference>
<dbReference type="EMBL" id="JBHXIJ010000089">
    <property type="protein sequence ID" value="MFD5100241.1"/>
    <property type="molecule type" value="Genomic_DNA"/>
</dbReference>
<keyword evidence="1 3" id="KW-0378">Hydrolase</keyword>
<evidence type="ECO:0000313" key="3">
    <source>
        <dbReference type="EMBL" id="MFD5100241.1"/>
    </source>
</evidence>
<organism evidence="3 4">
    <name type="scientific">Streptomyces albidochromogenes</name>
    <dbReference type="NCBI Taxonomy" id="329524"/>
    <lineage>
        <taxon>Bacteria</taxon>
        <taxon>Bacillati</taxon>
        <taxon>Actinomycetota</taxon>
        <taxon>Actinomycetes</taxon>
        <taxon>Kitasatosporales</taxon>
        <taxon>Streptomycetaceae</taxon>
        <taxon>Streptomyces</taxon>
    </lineage>
</organism>
<sequence>MASLDASARMLHALLRASHLSAFEELPDLVARHAGDAGLRRARIYVADLQEVVLREATGQGLDAGADGQELRIDATLPGRVFCSARSHSVPADGRLQHWLPVLDGTERLGVLRVETDEEPDEPVRAAMEDLASLVGLLLVSKRHHSDSYARLTRVSPMSVSAEMQWTLMPPRTFSNKRVTIAAAMEPAYATAGDAFDYALAGDTAHLAVFDAMGHDTSAGLTANLAMATCRNQRRQGRGLAEARDAIEGTLIEQFAQSRYATAVLADLDLESGVLSWINCGHHSPVLIRGRRWTTHLSCTPTHPVGTDLGLPATLCHEQLEPGDQLLLYTDGVIEARDAKGHEFGRDRFVDFVIRHQADGLAAPETLRRLVRAVLEHHDGHLTDDATVLLCEWHGGSQTAVPVRGEGVFGPGSPVSAA</sequence>
<gene>
    <name evidence="3" type="ORF">ACFWJN_14940</name>
</gene>
<dbReference type="SMART" id="SM00331">
    <property type="entry name" value="PP2C_SIG"/>
    <property type="match status" value="1"/>
</dbReference>
<dbReference type="SUPFAM" id="SSF81606">
    <property type="entry name" value="PP2C-like"/>
    <property type="match status" value="1"/>
</dbReference>
<dbReference type="RefSeq" id="WP_386713898.1">
    <property type="nucleotide sequence ID" value="NZ_JBHXIJ010000089.1"/>
</dbReference>
<proteinExistence type="predicted"/>
<comment type="caution">
    <text evidence="3">The sequence shown here is derived from an EMBL/GenBank/DDBJ whole genome shotgun (WGS) entry which is preliminary data.</text>
</comment>
<dbReference type="InterPro" id="IPR036457">
    <property type="entry name" value="PPM-type-like_dom_sf"/>
</dbReference>
<feature type="domain" description="PPM-type phosphatase" evidence="2">
    <location>
        <begin position="176"/>
        <end position="393"/>
    </location>
</feature>
<accession>A0ABW6FN83</accession>
<evidence type="ECO:0000313" key="4">
    <source>
        <dbReference type="Proteomes" id="UP001598448"/>
    </source>
</evidence>
<dbReference type="PANTHER" id="PTHR43156:SF2">
    <property type="entry name" value="STAGE II SPORULATION PROTEIN E"/>
    <property type="match status" value="1"/>
</dbReference>
<dbReference type="InterPro" id="IPR052016">
    <property type="entry name" value="Bact_Sigma-Reg"/>
</dbReference>
<name>A0ABW6FN83_9ACTN</name>
<dbReference type="Pfam" id="PF07228">
    <property type="entry name" value="SpoIIE"/>
    <property type="match status" value="1"/>
</dbReference>
<dbReference type="PANTHER" id="PTHR43156">
    <property type="entry name" value="STAGE II SPORULATION PROTEIN E-RELATED"/>
    <property type="match status" value="1"/>
</dbReference>
<dbReference type="InterPro" id="IPR001932">
    <property type="entry name" value="PPM-type_phosphatase-like_dom"/>
</dbReference>
<evidence type="ECO:0000256" key="1">
    <source>
        <dbReference type="ARBA" id="ARBA00022801"/>
    </source>
</evidence>
<dbReference type="Gene3D" id="3.60.40.10">
    <property type="entry name" value="PPM-type phosphatase domain"/>
    <property type="match status" value="1"/>
</dbReference>
<reference evidence="3 4" key="1">
    <citation type="submission" date="2024-09" db="EMBL/GenBank/DDBJ databases">
        <title>The Natural Products Discovery Center: Release of the First 8490 Sequenced Strains for Exploring Actinobacteria Biosynthetic Diversity.</title>
        <authorList>
            <person name="Kalkreuter E."/>
            <person name="Kautsar S.A."/>
            <person name="Yang D."/>
            <person name="Bader C.D."/>
            <person name="Teijaro C.N."/>
            <person name="Fluegel L."/>
            <person name="Davis C.M."/>
            <person name="Simpson J.R."/>
            <person name="Lauterbach L."/>
            <person name="Steele A.D."/>
            <person name="Gui C."/>
            <person name="Meng S."/>
            <person name="Li G."/>
            <person name="Viehrig K."/>
            <person name="Ye F."/>
            <person name="Su P."/>
            <person name="Kiefer A.F."/>
            <person name="Nichols A."/>
            <person name="Cepeda A.J."/>
            <person name="Yan W."/>
            <person name="Fan B."/>
            <person name="Jiang Y."/>
            <person name="Adhikari A."/>
            <person name="Zheng C.-J."/>
            <person name="Schuster L."/>
            <person name="Cowan T.M."/>
            <person name="Smanski M.J."/>
            <person name="Chevrette M.G."/>
            <person name="De Carvalho L.P.S."/>
            <person name="Shen B."/>
        </authorList>
    </citation>
    <scope>NUCLEOTIDE SEQUENCE [LARGE SCALE GENOMIC DNA]</scope>
    <source>
        <strain evidence="3 4">NPDC058348</strain>
    </source>
</reference>
<keyword evidence="4" id="KW-1185">Reference proteome</keyword>
<protein>
    <submittedName>
        <fullName evidence="3">PP2C family protein-serine/threonine phosphatase</fullName>
        <ecNumber evidence="3">3.1.3.16</ecNumber>
    </submittedName>
</protein>
<evidence type="ECO:0000259" key="2">
    <source>
        <dbReference type="SMART" id="SM00331"/>
    </source>
</evidence>
<dbReference type="EC" id="3.1.3.16" evidence="3"/>